<dbReference type="Pfam" id="PF04203">
    <property type="entry name" value="Sortase"/>
    <property type="match status" value="1"/>
</dbReference>
<dbReference type="NCBIfam" id="TIGR01076">
    <property type="entry name" value="sortase_fam"/>
    <property type="match status" value="1"/>
</dbReference>
<dbReference type="CDD" id="cd06165">
    <property type="entry name" value="Sortase_A"/>
    <property type="match status" value="1"/>
</dbReference>
<dbReference type="Gene3D" id="2.40.260.10">
    <property type="entry name" value="Sortase"/>
    <property type="match status" value="1"/>
</dbReference>
<protein>
    <submittedName>
        <fullName evidence="5">Class A sortase</fullName>
    </submittedName>
</protein>
<keyword evidence="4" id="KW-1133">Transmembrane helix</keyword>
<dbReference type="InterPro" id="IPR042007">
    <property type="entry name" value="Sortase_A"/>
</dbReference>
<accession>A0ABY7WRB2</accession>
<proteinExistence type="predicted"/>
<feature type="transmembrane region" description="Helical" evidence="4">
    <location>
        <begin position="16"/>
        <end position="34"/>
    </location>
</feature>
<evidence type="ECO:0000256" key="1">
    <source>
        <dbReference type="ARBA" id="ARBA00022670"/>
    </source>
</evidence>
<organism evidence="5 6">
    <name type="scientific">Lacticaseibacillus pabuli</name>
    <dbReference type="NCBI Taxonomy" id="3025672"/>
    <lineage>
        <taxon>Bacteria</taxon>
        <taxon>Bacillati</taxon>
        <taxon>Bacillota</taxon>
        <taxon>Bacilli</taxon>
        <taxon>Lactobacillales</taxon>
        <taxon>Lactobacillaceae</taxon>
        <taxon>Lacticaseibacillus</taxon>
    </lineage>
</organism>
<evidence type="ECO:0000256" key="3">
    <source>
        <dbReference type="ARBA" id="ARBA00022807"/>
    </source>
</evidence>
<keyword evidence="3" id="KW-0788">Thiol protease</keyword>
<reference evidence="5 6" key="1">
    <citation type="submission" date="2023-02" db="EMBL/GenBank/DDBJ databases">
        <title>Genome sequence of Lacticaseibacillus sp. KACC 23028.</title>
        <authorList>
            <person name="Kim S."/>
            <person name="Heo J."/>
            <person name="Kwon S.-W."/>
        </authorList>
    </citation>
    <scope>NUCLEOTIDE SEQUENCE [LARGE SCALE GENOMIC DNA]</scope>
    <source>
        <strain evidence="5 6">KACC 23028</strain>
    </source>
</reference>
<dbReference type="InterPro" id="IPR023365">
    <property type="entry name" value="Sortase_dom-sf"/>
</dbReference>
<evidence type="ECO:0000256" key="2">
    <source>
        <dbReference type="ARBA" id="ARBA00022801"/>
    </source>
</evidence>
<dbReference type="EMBL" id="CP117884">
    <property type="protein sequence ID" value="WDF82723.1"/>
    <property type="molecule type" value="Genomic_DNA"/>
</dbReference>
<evidence type="ECO:0000256" key="4">
    <source>
        <dbReference type="SAM" id="Phobius"/>
    </source>
</evidence>
<evidence type="ECO:0000313" key="5">
    <source>
        <dbReference type="EMBL" id="WDF82723.1"/>
    </source>
</evidence>
<keyword evidence="1" id="KW-0645">Protease</keyword>
<sequence>MAKNNGGKKKHRLSNWLWTILLVVGFTISLLLIFNEPVKLWVIGQTSGDATRSAQTLKSTDYAKNKAKKANFKFSSVKALDLSNVSKAALQRKLHPIGLIAVPSVKIYLPILNGLGSDNLTVGAGTMKPDQVMGQGNYALAGHHIHKQPTLFSPLENVKVGKKIYITDKKKVYTYKIVFEKVVDKSQVQYIDDSQGSHIITLVTCAADQILQPERQIVRGKLVKVTNASDKHLRVFMENK</sequence>
<dbReference type="Proteomes" id="UP001220377">
    <property type="component" value="Chromosome"/>
</dbReference>
<keyword evidence="4" id="KW-0812">Transmembrane</keyword>
<dbReference type="SUPFAM" id="SSF63817">
    <property type="entry name" value="Sortase"/>
    <property type="match status" value="1"/>
</dbReference>
<dbReference type="RefSeq" id="WP_274260393.1">
    <property type="nucleotide sequence ID" value="NZ_CP117884.1"/>
</dbReference>
<gene>
    <name evidence="5" type="ORF">PQ472_00350</name>
</gene>
<dbReference type="InterPro" id="IPR005754">
    <property type="entry name" value="Sortase"/>
</dbReference>
<evidence type="ECO:0000313" key="6">
    <source>
        <dbReference type="Proteomes" id="UP001220377"/>
    </source>
</evidence>
<keyword evidence="2" id="KW-0378">Hydrolase</keyword>
<keyword evidence="6" id="KW-1185">Reference proteome</keyword>
<name>A0ABY7WRB2_9LACO</name>
<keyword evidence="4" id="KW-0472">Membrane</keyword>